<evidence type="ECO:0008006" key="3">
    <source>
        <dbReference type="Google" id="ProtNLM"/>
    </source>
</evidence>
<keyword evidence="2" id="KW-1185">Reference proteome</keyword>
<dbReference type="Pfam" id="PF08843">
    <property type="entry name" value="AbiEii"/>
    <property type="match status" value="1"/>
</dbReference>
<protein>
    <recommendedName>
        <fullName evidence="3">Nucleotidyl transferase AbiEii/AbiGii toxin family protein</fullName>
    </recommendedName>
</protein>
<proteinExistence type="predicted"/>
<evidence type="ECO:0000313" key="2">
    <source>
        <dbReference type="Proteomes" id="UP000218418"/>
    </source>
</evidence>
<dbReference type="EMBL" id="AP018227">
    <property type="protein sequence ID" value="BAY81100.1"/>
    <property type="molecule type" value="Genomic_DNA"/>
</dbReference>
<dbReference type="AlphaFoldDB" id="A0A1Z4LIN5"/>
<gene>
    <name evidence="1" type="ORF">NIES267_05650</name>
</gene>
<dbReference type="InterPro" id="IPR014942">
    <property type="entry name" value="AbiEii"/>
</dbReference>
<reference evidence="1 2" key="1">
    <citation type="submission" date="2017-06" db="EMBL/GenBank/DDBJ databases">
        <title>Genome sequencing of cyanobaciteial culture collection at National Institute for Environmental Studies (NIES).</title>
        <authorList>
            <person name="Hirose Y."/>
            <person name="Shimura Y."/>
            <person name="Fujisawa T."/>
            <person name="Nakamura Y."/>
            <person name="Kawachi M."/>
        </authorList>
    </citation>
    <scope>NUCLEOTIDE SEQUENCE [LARGE SCALE GENOMIC DNA]</scope>
    <source>
        <strain evidence="1 2">NIES-267</strain>
    </source>
</reference>
<evidence type="ECO:0000313" key="1">
    <source>
        <dbReference type="EMBL" id="BAY81100.1"/>
    </source>
</evidence>
<dbReference type="OrthoDB" id="5508069at2"/>
<name>A0A1Z4LIN5_9CYAN</name>
<sequence length="246" mass="28357">MIFKFNYHNKILEILESFNQEVLVNGCAYFGGGSLIALNFGEYRWSKDIDFICPVSTSGYRYLRTIIFDNGYEALFQNLTKVKIGRGTSNQYGIRMVINIEEIQIKTEIIAESRFELDSPIYPKWSPVPCLNINDCFTSKLLANSDRFMDDSVEARDLIDLAILRLQSKISQKAIAKAEKAYEVIRPLRVAIQRFQERVDFRAKCFSNLQIEDNIIPRIIDGVDLLATDIGLSNTKRTFKEQHDIF</sequence>
<dbReference type="Proteomes" id="UP000218418">
    <property type="component" value="Chromosome"/>
</dbReference>
<accession>A0A1Z4LIN5</accession>
<organism evidence="1 2">
    <name type="scientific">Calothrix parasitica NIES-267</name>
    <dbReference type="NCBI Taxonomy" id="1973488"/>
    <lineage>
        <taxon>Bacteria</taxon>
        <taxon>Bacillati</taxon>
        <taxon>Cyanobacteriota</taxon>
        <taxon>Cyanophyceae</taxon>
        <taxon>Nostocales</taxon>
        <taxon>Calotrichaceae</taxon>
        <taxon>Calothrix</taxon>
    </lineage>
</organism>